<organism evidence="12 13">
    <name type="scientific">Wolbachia pipientis</name>
    <dbReference type="NCBI Taxonomy" id="955"/>
    <lineage>
        <taxon>Bacteria</taxon>
        <taxon>Pseudomonadati</taxon>
        <taxon>Pseudomonadota</taxon>
        <taxon>Alphaproteobacteria</taxon>
        <taxon>Rickettsiales</taxon>
        <taxon>Anaplasmataceae</taxon>
        <taxon>Wolbachieae</taxon>
        <taxon>Wolbachia</taxon>
    </lineage>
</organism>
<evidence type="ECO:0000256" key="5">
    <source>
        <dbReference type="ARBA" id="ARBA00022750"/>
    </source>
</evidence>
<dbReference type="GO" id="GO:0005886">
    <property type="term" value="C:plasma membrane"/>
    <property type="evidence" value="ECO:0007669"/>
    <property type="project" value="UniProtKB-SubCell"/>
</dbReference>
<dbReference type="GO" id="GO:0004190">
    <property type="term" value="F:aspartic-type endopeptidase activity"/>
    <property type="evidence" value="ECO:0007669"/>
    <property type="project" value="UniProtKB-UniRule"/>
</dbReference>
<comment type="subcellular location">
    <subcellularLocation>
        <location evidence="9">Cell membrane</location>
        <topology evidence="9">Multi-pass membrane protein</topology>
    </subcellularLocation>
</comment>
<dbReference type="AlphaFoldDB" id="A0A1E7QKV7"/>
<keyword evidence="3 9" id="KW-0645">Protease</keyword>
<dbReference type="OrthoDB" id="9810259at2"/>
<feature type="active site" evidence="9">
    <location>
        <position position="131"/>
    </location>
</feature>
<dbReference type="UniPathway" id="UPA00665"/>
<evidence type="ECO:0000256" key="9">
    <source>
        <dbReference type="HAMAP-Rule" id="MF_00161"/>
    </source>
</evidence>
<feature type="transmembrane region" description="Helical" evidence="9">
    <location>
        <begin position="123"/>
        <end position="147"/>
    </location>
</feature>
<dbReference type="Proteomes" id="UP000175679">
    <property type="component" value="Unassembled WGS sequence"/>
</dbReference>
<comment type="pathway">
    <text evidence="9">Protein modification; lipoprotein biosynthesis (signal peptide cleavage).</text>
</comment>
<keyword evidence="5 9" id="KW-0064">Aspartyl protease</keyword>
<evidence type="ECO:0000256" key="1">
    <source>
        <dbReference type="ARBA" id="ARBA00006139"/>
    </source>
</evidence>
<evidence type="ECO:0000256" key="10">
    <source>
        <dbReference type="RuleBase" id="RU000594"/>
    </source>
</evidence>
<dbReference type="HAMAP" id="MF_00161">
    <property type="entry name" value="LspA"/>
    <property type="match status" value="1"/>
</dbReference>
<evidence type="ECO:0000256" key="11">
    <source>
        <dbReference type="RuleBase" id="RU004181"/>
    </source>
</evidence>
<dbReference type="EMBL" id="MJMG01000001">
    <property type="protein sequence ID" value="OEY87108.1"/>
    <property type="molecule type" value="Genomic_DNA"/>
</dbReference>
<evidence type="ECO:0000256" key="2">
    <source>
        <dbReference type="ARBA" id="ARBA00022475"/>
    </source>
</evidence>
<keyword evidence="6 9" id="KW-0378">Hydrolase</keyword>
<dbReference type="RefSeq" id="WP_070064759.1">
    <property type="nucleotide sequence ID" value="NZ_MJMG01000001.1"/>
</dbReference>
<keyword evidence="7 9" id="KW-1133">Transmembrane helix</keyword>
<evidence type="ECO:0000256" key="8">
    <source>
        <dbReference type="ARBA" id="ARBA00023136"/>
    </source>
</evidence>
<comment type="caution">
    <text evidence="12">The sequence shown here is derived from an EMBL/GenBank/DDBJ whole genome shotgun (WGS) entry which is preliminary data.</text>
</comment>
<keyword evidence="13" id="KW-1185">Reference proteome</keyword>
<comment type="similarity">
    <text evidence="1 9 11">Belongs to the peptidase A8 family.</text>
</comment>
<dbReference type="PANTHER" id="PTHR33695">
    <property type="entry name" value="LIPOPROTEIN SIGNAL PEPTIDASE"/>
    <property type="match status" value="1"/>
</dbReference>
<name>A0A1E7QKV7_WOLPI</name>
<comment type="caution">
    <text evidence="9">Lacks conserved residue(s) required for the propagation of feature annotation.</text>
</comment>
<accession>A0A1E7QKV7</accession>
<keyword evidence="8 9" id="KW-0472">Membrane</keyword>
<evidence type="ECO:0000256" key="4">
    <source>
        <dbReference type="ARBA" id="ARBA00022692"/>
    </source>
</evidence>
<proteinExistence type="inferred from homology"/>
<feature type="transmembrane region" description="Helical" evidence="9">
    <location>
        <begin position="86"/>
        <end position="103"/>
    </location>
</feature>
<dbReference type="InterPro" id="IPR001872">
    <property type="entry name" value="Peptidase_A8"/>
</dbReference>
<comment type="catalytic activity">
    <reaction evidence="9 10">
        <text>Release of signal peptides from bacterial membrane prolipoproteins. Hydrolyzes -Xaa-Yaa-Zaa-|-(S,diacylglyceryl)Cys-, in which Xaa is hydrophobic (preferably Leu), and Yaa (Ala or Ser) and Zaa (Gly or Ala) have small, neutral side chains.</text>
        <dbReference type="EC" id="3.4.23.36"/>
    </reaction>
</comment>
<evidence type="ECO:0000256" key="6">
    <source>
        <dbReference type="ARBA" id="ARBA00022801"/>
    </source>
</evidence>
<dbReference type="PRINTS" id="PR00781">
    <property type="entry name" value="LIPOSIGPTASE"/>
</dbReference>
<comment type="function">
    <text evidence="9 10">This protein specifically catalyzes the removal of signal peptides from prolipoproteins.</text>
</comment>
<gene>
    <name evidence="9" type="primary">lspA</name>
    <name evidence="12" type="ORF">BIY23_01320</name>
</gene>
<keyword evidence="2 9" id="KW-1003">Cell membrane</keyword>
<feature type="transmembrane region" description="Helical" evidence="9">
    <location>
        <begin position="62"/>
        <end position="79"/>
    </location>
</feature>
<sequence>MKKLYLLVIIIIAFADQASKLYVNALIDEEGYIEICSFIKLIEVWNSGISFGLFSTLPYRDLLFSVFAIIIINILLYLLYQANDRLTCIGFTLMIGGAIGNVVDRIYWKAVYDFIHFHIGDWYWPAFNLADCYIAGGMLILMYKWYIYDTFICQRHKAID</sequence>
<dbReference type="PROSITE" id="PS00855">
    <property type="entry name" value="SPASE_II"/>
    <property type="match status" value="1"/>
</dbReference>
<dbReference type="NCBIfam" id="TIGR00077">
    <property type="entry name" value="lspA"/>
    <property type="match status" value="1"/>
</dbReference>
<evidence type="ECO:0000256" key="7">
    <source>
        <dbReference type="ARBA" id="ARBA00022989"/>
    </source>
</evidence>
<dbReference type="EC" id="3.4.23.36" evidence="9"/>
<dbReference type="GO" id="GO:0006508">
    <property type="term" value="P:proteolysis"/>
    <property type="evidence" value="ECO:0007669"/>
    <property type="project" value="UniProtKB-KW"/>
</dbReference>
<dbReference type="Pfam" id="PF01252">
    <property type="entry name" value="Peptidase_A8"/>
    <property type="match status" value="1"/>
</dbReference>
<dbReference type="PANTHER" id="PTHR33695:SF1">
    <property type="entry name" value="LIPOPROTEIN SIGNAL PEPTIDASE"/>
    <property type="match status" value="1"/>
</dbReference>
<protein>
    <recommendedName>
        <fullName evidence="9">Lipoprotein signal peptidase</fullName>
        <ecNumber evidence="9">3.4.23.36</ecNumber>
    </recommendedName>
    <alternativeName>
        <fullName evidence="9">Prolipoprotein signal peptidase</fullName>
    </alternativeName>
    <alternativeName>
        <fullName evidence="9">Signal peptidase II</fullName>
        <shortName evidence="9">SPase II</shortName>
    </alternativeName>
</protein>
<evidence type="ECO:0000256" key="3">
    <source>
        <dbReference type="ARBA" id="ARBA00022670"/>
    </source>
</evidence>
<keyword evidence="4 9" id="KW-0812">Transmembrane</keyword>
<evidence type="ECO:0000313" key="13">
    <source>
        <dbReference type="Proteomes" id="UP000175679"/>
    </source>
</evidence>
<feature type="active site" evidence="9">
    <location>
        <position position="113"/>
    </location>
</feature>
<evidence type="ECO:0000313" key="12">
    <source>
        <dbReference type="EMBL" id="OEY87108.1"/>
    </source>
</evidence>
<reference evidence="12 13" key="1">
    <citation type="submission" date="2016-09" db="EMBL/GenBank/DDBJ databases">
        <title>Genomic evidence for plant-parasitic nematodes as the earliest Wolbachia hosts.</title>
        <authorList>
            <person name="Brown A.M."/>
            <person name="Wasala S.K."/>
            <person name="Howe D.K."/>
            <person name="Peetz A.B."/>
            <person name="Zasada I.A."/>
            <person name="Denver D.R."/>
        </authorList>
    </citation>
    <scope>NUCLEOTIDE SEQUENCE [LARGE SCALE GENOMIC DNA]</scope>
    <source>
        <strain evidence="13">wPpe</strain>
    </source>
</reference>